<name>A0A7R7TEP6_THETH</name>
<proteinExistence type="predicted"/>
<dbReference type="EMBL" id="AP024270">
    <property type="protein sequence ID" value="BCP66766.1"/>
    <property type="molecule type" value="Genomic_DNA"/>
</dbReference>
<evidence type="ECO:0000313" key="2">
    <source>
        <dbReference type="Proteomes" id="UP000596099"/>
    </source>
</evidence>
<reference evidence="2" key="1">
    <citation type="submission" date="2021-01" db="EMBL/GenBank/DDBJ databases">
        <title>Complete Genome Sequence of Thermus thermophilus Strain HB5018, Isolated from Mine Onsen Hot Spring.</title>
        <authorList>
            <person name="Miyazaki K."/>
            <person name="Moriya T."/>
            <person name="Nemoto N."/>
            <person name="Oshima T."/>
            <person name="Yura K."/>
            <person name="Bessho Y."/>
        </authorList>
    </citation>
    <scope>NUCLEOTIDE SEQUENCE [LARGE SCALE GENOMIC DNA]</scope>
    <source>
        <strain evidence="2">HB5018</strain>
    </source>
</reference>
<dbReference type="AlphaFoldDB" id="A0A7R7TEP6"/>
<protein>
    <submittedName>
        <fullName evidence="1">Uncharacterized protein</fullName>
    </submittedName>
</protein>
<dbReference type="Proteomes" id="UP000596099">
    <property type="component" value="Chromosome"/>
</dbReference>
<gene>
    <name evidence="1" type="ORF">TthHB5018_17000</name>
</gene>
<evidence type="ECO:0000313" key="1">
    <source>
        <dbReference type="EMBL" id="BCP66766.1"/>
    </source>
</evidence>
<sequence>MGRVLYAARRGSSRIHRISLDTGEALPPLEVYAPVRGLALWRRTP</sequence>
<organism evidence="1 2">
    <name type="scientific">Thermus thermophilus</name>
    <dbReference type="NCBI Taxonomy" id="274"/>
    <lineage>
        <taxon>Bacteria</taxon>
        <taxon>Thermotogati</taxon>
        <taxon>Deinococcota</taxon>
        <taxon>Deinococci</taxon>
        <taxon>Thermales</taxon>
        <taxon>Thermaceae</taxon>
        <taxon>Thermus</taxon>
    </lineage>
</organism>
<accession>A0A7R7TEP6</accession>